<dbReference type="InterPro" id="IPR043069">
    <property type="entry name" value="Stc1_sf"/>
</dbReference>
<dbReference type="Proteomes" id="UP000078561">
    <property type="component" value="Unassembled WGS sequence"/>
</dbReference>
<name>A0A163V0P5_ABSGL</name>
<feature type="compositionally biased region" description="Basic and acidic residues" evidence="1">
    <location>
        <begin position="122"/>
        <end position="133"/>
    </location>
</feature>
<dbReference type="OrthoDB" id="3514033at2759"/>
<gene>
    <name evidence="3" type="primary">ABSGL_03434.1 scaffold 4609</name>
</gene>
<feature type="region of interest" description="Disordered" evidence="1">
    <location>
        <begin position="109"/>
        <end position="133"/>
    </location>
</feature>
<sequence length="133" mass="15202">MHHHKVNQSTYKANPQLASVSVLRCTFCDEDKPLDAFSKTQIMKGTFNPYAPSSVNSQKKHISCKACTLGSNKSMRCMTCTKHMPLEQFARTQRKHADRARCLKCMKKREEEDVWASESDSDDSKNGDWDDLL</sequence>
<keyword evidence="4" id="KW-1185">Reference proteome</keyword>
<dbReference type="Gene3D" id="3.30.60.210">
    <property type="entry name" value="Stc1 domain"/>
    <property type="match status" value="1"/>
</dbReference>
<feature type="compositionally biased region" description="Acidic residues" evidence="1">
    <location>
        <begin position="112"/>
        <end position="121"/>
    </location>
</feature>
<dbReference type="InParanoid" id="A0A163V0P5"/>
<dbReference type="Pfam" id="PF12898">
    <property type="entry name" value="Stc1"/>
    <property type="match status" value="1"/>
</dbReference>
<evidence type="ECO:0000313" key="4">
    <source>
        <dbReference type="Proteomes" id="UP000078561"/>
    </source>
</evidence>
<organism evidence="3">
    <name type="scientific">Absidia glauca</name>
    <name type="common">Pin mould</name>
    <dbReference type="NCBI Taxonomy" id="4829"/>
    <lineage>
        <taxon>Eukaryota</taxon>
        <taxon>Fungi</taxon>
        <taxon>Fungi incertae sedis</taxon>
        <taxon>Mucoromycota</taxon>
        <taxon>Mucoromycotina</taxon>
        <taxon>Mucoromycetes</taxon>
        <taxon>Mucorales</taxon>
        <taxon>Cunninghamellaceae</taxon>
        <taxon>Absidia</taxon>
    </lineage>
</organism>
<accession>A0A163V0P5</accession>
<evidence type="ECO:0000259" key="2">
    <source>
        <dbReference type="Pfam" id="PF12898"/>
    </source>
</evidence>
<dbReference type="EMBL" id="LT552047">
    <property type="protein sequence ID" value="SAL97907.1"/>
    <property type="molecule type" value="Genomic_DNA"/>
</dbReference>
<evidence type="ECO:0000256" key="1">
    <source>
        <dbReference type="SAM" id="MobiDB-lite"/>
    </source>
</evidence>
<dbReference type="AlphaFoldDB" id="A0A163V0P5"/>
<evidence type="ECO:0000313" key="3">
    <source>
        <dbReference type="EMBL" id="SAL97907.1"/>
    </source>
</evidence>
<feature type="domain" description="Stc1" evidence="2">
    <location>
        <begin position="24"/>
        <end position="106"/>
    </location>
</feature>
<dbReference type="OMA" id="ARCIKCI"/>
<reference evidence="3" key="1">
    <citation type="submission" date="2016-04" db="EMBL/GenBank/DDBJ databases">
        <authorList>
            <person name="Evans L.H."/>
            <person name="Alamgir A."/>
            <person name="Owens N."/>
            <person name="Weber N.D."/>
            <person name="Virtaneva K."/>
            <person name="Barbian K."/>
            <person name="Babar A."/>
            <person name="Rosenke K."/>
        </authorList>
    </citation>
    <scope>NUCLEOTIDE SEQUENCE [LARGE SCALE GENOMIC DNA]</scope>
    <source>
        <strain evidence="3">CBS 101.48</strain>
    </source>
</reference>
<dbReference type="InterPro" id="IPR024630">
    <property type="entry name" value="Stc1"/>
</dbReference>
<proteinExistence type="predicted"/>
<dbReference type="STRING" id="4829.A0A163V0P5"/>
<protein>
    <recommendedName>
        <fullName evidence="2">Stc1 domain-containing protein</fullName>
    </recommendedName>
</protein>